<keyword evidence="2" id="KW-0808">Transferase</keyword>
<evidence type="ECO:0000313" key="2">
    <source>
        <dbReference type="EMBL" id="MBY3591756.1"/>
    </source>
</evidence>
<proteinExistence type="predicted"/>
<keyword evidence="3" id="KW-1185">Reference proteome</keyword>
<name>A0ABS7LJT6_9HYPH</name>
<dbReference type="PANTHER" id="PTHR43218:SF1">
    <property type="entry name" value="PHOSPHORIBOSYLTRANSFERASE"/>
    <property type="match status" value="1"/>
</dbReference>
<gene>
    <name evidence="2" type="ORF">HJA87_18045</name>
</gene>
<keyword evidence="2" id="KW-0328">Glycosyltransferase</keyword>
<dbReference type="PANTHER" id="PTHR43218">
    <property type="entry name" value="PHOSPHORIBOSYLTRANSFERASE-RELATED"/>
    <property type="match status" value="1"/>
</dbReference>
<protein>
    <submittedName>
        <fullName evidence="2">Phosphoribosyltransferase</fullName>
    </submittedName>
</protein>
<comment type="caution">
    <text evidence="2">The sequence shown here is derived from an EMBL/GenBank/DDBJ whole genome shotgun (WGS) entry which is preliminary data.</text>
</comment>
<dbReference type="Proteomes" id="UP000720124">
    <property type="component" value="Unassembled WGS sequence"/>
</dbReference>
<dbReference type="InterPro" id="IPR000836">
    <property type="entry name" value="PRTase_dom"/>
</dbReference>
<dbReference type="RefSeq" id="WP_207607479.1">
    <property type="nucleotide sequence ID" value="NZ_CP071618.1"/>
</dbReference>
<sequence length="237" mass="26012">MTHVTEIAAHEFWQEIHPPGTFPDDREFTSFYVATLEDGRQLRLPIRVLADGDHALASLIVNQASFAVLDSLAESLAEKIRPMRIDVIAGLPTLGLTLAAAVAQKLGHRRYIPLGTSRKFWYREELSVPLSSITTPTQDKRLYVDPRMLPLLTGRRVALIDDVISSGASIVSGLSLLTACGIEPVVLGAAMLQSERWRDSLAAAGQQWAARVFGVFATPMLERNAAGRWQVSARPKT</sequence>
<feature type="domain" description="Phosphoribosyltransferase" evidence="1">
    <location>
        <begin position="62"/>
        <end position="199"/>
    </location>
</feature>
<dbReference type="Gene3D" id="3.40.50.2020">
    <property type="match status" value="1"/>
</dbReference>
<accession>A0ABS7LJT6</accession>
<dbReference type="EMBL" id="JABTXI010000007">
    <property type="protein sequence ID" value="MBY3591756.1"/>
    <property type="molecule type" value="Genomic_DNA"/>
</dbReference>
<dbReference type="Pfam" id="PF00156">
    <property type="entry name" value="Pribosyltran"/>
    <property type="match status" value="1"/>
</dbReference>
<reference evidence="2 3" key="1">
    <citation type="submission" date="2020-06" db="EMBL/GenBank/DDBJ databases">
        <title>Global-level population genomics: horizontal gene transfer, symbiosis and evolution in Rhizobia.</title>
        <authorList>
            <person name="Gai Y."/>
        </authorList>
    </citation>
    <scope>NUCLEOTIDE SEQUENCE [LARGE SCALE GENOMIC DNA]</scope>
    <source>
        <strain evidence="2 3">PLR6_1b</strain>
    </source>
</reference>
<organism evidence="2 3">
    <name type="scientific">Rhizobium bangladeshense</name>
    <dbReference type="NCBI Taxonomy" id="1138189"/>
    <lineage>
        <taxon>Bacteria</taxon>
        <taxon>Pseudomonadati</taxon>
        <taxon>Pseudomonadota</taxon>
        <taxon>Alphaproteobacteria</taxon>
        <taxon>Hyphomicrobiales</taxon>
        <taxon>Rhizobiaceae</taxon>
        <taxon>Rhizobium/Agrobacterium group</taxon>
        <taxon>Rhizobium</taxon>
    </lineage>
</organism>
<evidence type="ECO:0000313" key="3">
    <source>
        <dbReference type="Proteomes" id="UP000720124"/>
    </source>
</evidence>
<evidence type="ECO:0000259" key="1">
    <source>
        <dbReference type="Pfam" id="PF00156"/>
    </source>
</evidence>
<dbReference type="CDD" id="cd06223">
    <property type="entry name" value="PRTases_typeI"/>
    <property type="match status" value="1"/>
</dbReference>
<dbReference type="SUPFAM" id="SSF53271">
    <property type="entry name" value="PRTase-like"/>
    <property type="match status" value="1"/>
</dbReference>
<dbReference type="InterPro" id="IPR029057">
    <property type="entry name" value="PRTase-like"/>
</dbReference>
<dbReference type="NCBIfam" id="NF004689">
    <property type="entry name" value="PRK06031.1"/>
    <property type="match status" value="1"/>
</dbReference>
<dbReference type="GO" id="GO:0016757">
    <property type="term" value="F:glycosyltransferase activity"/>
    <property type="evidence" value="ECO:0007669"/>
    <property type="project" value="UniProtKB-KW"/>
</dbReference>